<evidence type="ECO:0000313" key="2">
    <source>
        <dbReference type="EMBL" id="KJH39752.1"/>
    </source>
</evidence>
<dbReference type="EMBL" id="KN720926">
    <property type="protein sequence ID" value="KJH39752.1"/>
    <property type="molecule type" value="Genomic_DNA"/>
</dbReference>
<dbReference type="CDD" id="cd05380">
    <property type="entry name" value="CAP_euk"/>
    <property type="match status" value="1"/>
</dbReference>
<organism evidence="2 3">
    <name type="scientific">Dictyocaulus viviparus</name>
    <name type="common">Bovine lungworm</name>
    <dbReference type="NCBI Taxonomy" id="29172"/>
    <lineage>
        <taxon>Eukaryota</taxon>
        <taxon>Metazoa</taxon>
        <taxon>Ecdysozoa</taxon>
        <taxon>Nematoda</taxon>
        <taxon>Chromadorea</taxon>
        <taxon>Rhabditida</taxon>
        <taxon>Rhabditina</taxon>
        <taxon>Rhabditomorpha</taxon>
        <taxon>Strongyloidea</taxon>
        <taxon>Metastrongylidae</taxon>
        <taxon>Dictyocaulus</taxon>
    </lineage>
</organism>
<gene>
    <name evidence="2" type="ORF">DICVIV_14360</name>
</gene>
<keyword evidence="3" id="KW-1185">Reference proteome</keyword>
<reference evidence="2 3" key="1">
    <citation type="submission" date="2013-11" db="EMBL/GenBank/DDBJ databases">
        <title>Draft genome of the bovine lungworm Dictyocaulus viviparus.</title>
        <authorList>
            <person name="Mitreva M."/>
        </authorList>
    </citation>
    <scope>NUCLEOTIDE SEQUENCE [LARGE SCALE GENOMIC DNA]</scope>
    <source>
        <strain evidence="2 3">HannoverDv2000</strain>
    </source>
</reference>
<reference evidence="3" key="2">
    <citation type="journal article" date="2016" name="Sci. Rep.">
        <title>Dictyocaulus viviparus genome, variome and transcriptome elucidate lungworm biology and support future intervention.</title>
        <authorList>
            <person name="McNulty S.N."/>
            <person name="Strube C."/>
            <person name="Rosa B.A."/>
            <person name="Martin J.C."/>
            <person name="Tyagi R."/>
            <person name="Choi Y.J."/>
            <person name="Wang Q."/>
            <person name="Hallsworth Pepin K."/>
            <person name="Zhang X."/>
            <person name="Ozersky P."/>
            <person name="Wilson R.K."/>
            <person name="Sternberg P.W."/>
            <person name="Gasser R.B."/>
            <person name="Mitreva M."/>
        </authorList>
    </citation>
    <scope>NUCLEOTIDE SEQUENCE [LARGE SCALE GENOMIC DNA]</scope>
    <source>
        <strain evidence="3">HannoverDv2000</strain>
    </source>
</reference>
<evidence type="ECO:0000259" key="1">
    <source>
        <dbReference type="Pfam" id="PF00188"/>
    </source>
</evidence>
<dbReference type="STRING" id="29172.A0A0D8X7J9"/>
<dbReference type="AlphaFoldDB" id="A0A0D8X7J9"/>
<dbReference type="Gene3D" id="3.40.33.10">
    <property type="entry name" value="CAP"/>
    <property type="match status" value="1"/>
</dbReference>
<proteinExistence type="predicted"/>
<dbReference type="Proteomes" id="UP000053766">
    <property type="component" value="Unassembled WGS sequence"/>
</dbReference>
<accession>A0A0D8X7J9</accession>
<protein>
    <recommendedName>
        <fullName evidence="1">SCP domain-containing protein</fullName>
    </recommendedName>
</protein>
<feature type="domain" description="SCP" evidence="1">
    <location>
        <begin position="1"/>
        <end position="76"/>
    </location>
</feature>
<dbReference type="SUPFAM" id="SSF55797">
    <property type="entry name" value="PR-1-like"/>
    <property type="match status" value="1"/>
</dbReference>
<dbReference type="Pfam" id="PF00188">
    <property type="entry name" value="CAP"/>
    <property type="match status" value="1"/>
</dbReference>
<evidence type="ECO:0000313" key="3">
    <source>
        <dbReference type="Proteomes" id="UP000053766"/>
    </source>
</evidence>
<name>A0A0D8X7J9_DICVI</name>
<dbReference type="InterPro" id="IPR035940">
    <property type="entry name" value="CAP_sf"/>
</dbReference>
<dbReference type="InterPro" id="IPR014044">
    <property type="entry name" value="CAP_dom"/>
</dbReference>
<sequence>MPKLKYNCKIETSAKNHARRCKFEHSKKAIDKKLGENLVQLDPKLNLVQATNMSVALWFSELRTIGVGQQLKFTQSLESSGVDRIIMLRLLYNLCRIPFNILESQTEFQYYPQLTELGLLCYALERCFLHDPDSCFLPLRVFY</sequence>
<dbReference type="OrthoDB" id="5853705at2759"/>